<name>A0A432V5V8_9HYPH</name>
<evidence type="ECO:0000313" key="5">
    <source>
        <dbReference type="EMBL" id="RUM97528.1"/>
    </source>
</evidence>
<comment type="caution">
    <text evidence="5">The sequence shown here is derived from an EMBL/GenBank/DDBJ whole genome shotgun (WGS) entry which is preliminary data.</text>
</comment>
<accession>A0A432V5V8</accession>
<comment type="similarity">
    <text evidence="1">Belongs to the FlgD family.</text>
</comment>
<dbReference type="OrthoDB" id="9785233at2"/>
<protein>
    <recommendedName>
        <fullName evidence="2">Basal-body rod modification protein FlgD</fullName>
    </recommendedName>
</protein>
<dbReference type="NCBIfam" id="NF004670">
    <property type="entry name" value="PRK06009.1"/>
    <property type="match status" value="1"/>
</dbReference>
<evidence type="ECO:0000256" key="4">
    <source>
        <dbReference type="ARBA" id="ARBA00024746"/>
    </source>
</evidence>
<evidence type="ECO:0000313" key="6">
    <source>
        <dbReference type="Proteomes" id="UP000281647"/>
    </source>
</evidence>
<proteinExistence type="inferred from homology"/>
<dbReference type="InterPro" id="IPR005648">
    <property type="entry name" value="FlgD"/>
</dbReference>
<keyword evidence="5" id="KW-0969">Cilium</keyword>
<keyword evidence="6" id="KW-1185">Reference proteome</keyword>
<dbReference type="GO" id="GO:0044781">
    <property type="term" value="P:bacterial-type flagellum organization"/>
    <property type="evidence" value="ECO:0007669"/>
    <property type="project" value="UniProtKB-KW"/>
</dbReference>
<comment type="function">
    <text evidence="4">Required for flagellar hook formation. May act as a scaffolding protein.</text>
</comment>
<dbReference type="Proteomes" id="UP000281647">
    <property type="component" value="Unassembled WGS sequence"/>
</dbReference>
<gene>
    <name evidence="5" type="primary">flgD</name>
    <name evidence="5" type="ORF">EET67_12820</name>
</gene>
<dbReference type="AlphaFoldDB" id="A0A432V5V8"/>
<evidence type="ECO:0000256" key="1">
    <source>
        <dbReference type="ARBA" id="ARBA00010577"/>
    </source>
</evidence>
<keyword evidence="5" id="KW-0966">Cell projection</keyword>
<organism evidence="5 6">
    <name type="scientific">Borborobacter arsenicus</name>
    <dbReference type="NCBI Taxonomy" id="1851146"/>
    <lineage>
        <taxon>Bacteria</taxon>
        <taxon>Pseudomonadati</taxon>
        <taxon>Pseudomonadota</taxon>
        <taxon>Alphaproteobacteria</taxon>
        <taxon>Hyphomicrobiales</taxon>
        <taxon>Phyllobacteriaceae</taxon>
        <taxon>Borborobacter</taxon>
    </lineage>
</organism>
<evidence type="ECO:0000256" key="3">
    <source>
        <dbReference type="ARBA" id="ARBA00022795"/>
    </source>
</evidence>
<evidence type="ECO:0000256" key="2">
    <source>
        <dbReference type="ARBA" id="ARBA00016013"/>
    </source>
</evidence>
<dbReference type="EMBL" id="RKST01000011">
    <property type="protein sequence ID" value="RUM97528.1"/>
    <property type="molecule type" value="Genomic_DNA"/>
</dbReference>
<keyword evidence="5" id="KW-0282">Flagellum</keyword>
<dbReference type="Pfam" id="PF03963">
    <property type="entry name" value="FlgD"/>
    <property type="match status" value="1"/>
</dbReference>
<keyword evidence="3" id="KW-1005">Bacterial flagellum biogenesis</keyword>
<sequence length="136" mass="14075">MSMTIGSALPPSSLSAAEATSKTAVDYQSFLRLLVAEMKNQDPTNPMDSTQYVAQLASFSQVEQSVQINTKLDQLLQASTLSQAGSLIGRTVTSADGTLTGTVAEVRVMSDGIIAVVDGGKEIVMGPGVVIKPGDA</sequence>
<reference evidence="5 6" key="1">
    <citation type="submission" date="2018-11" db="EMBL/GenBank/DDBJ databases">
        <title>Pseudaminobacter arsenicus sp. nov., an arsenic-resistant bacterium isolated from arsenic-rich aquifers.</title>
        <authorList>
            <person name="Mu Y."/>
        </authorList>
    </citation>
    <scope>NUCLEOTIDE SEQUENCE [LARGE SCALE GENOMIC DNA]</scope>
    <source>
        <strain evidence="5 6">CB3</strain>
    </source>
</reference>
<dbReference type="RefSeq" id="WP_128627120.1">
    <property type="nucleotide sequence ID" value="NZ_RKST01000011.1"/>
</dbReference>